<evidence type="ECO:0000256" key="1">
    <source>
        <dbReference type="ARBA" id="ARBA00006336"/>
    </source>
</evidence>
<comment type="similarity">
    <text evidence="1">Belongs to the isochorismatase family.</text>
</comment>
<dbReference type="Proteomes" id="UP000240859">
    <property type="component" value="Unassembled WGS sequence"/>
</dbReference>
<name>A0ABX5IMB9_9STAP</name>
<dbReference type="CDD" id="cd01014">
    <property type="entry name" value="nicotinamidase_related"/>
    <property type="match status" value="1"/>
</dbReference>
<dbReference type="EMBL" id="PZFR01000062">
    <property type="protein sequence ID" value="PTI68303.1"/>
    <property type="molecule type" value="Genomic_DNA"/>
</dbReference>
<reference evidence="4 5" key="1">
    <citation type="journal article" date="2016" name="Front. Microbiol.">
        <title>Comprehensive Phylogenetic Analysis of Bovine Non-aureus Staphylococci Species Based on Whole-Genome Sequencing.</title>
        <authorList>
            <person name="Naushad S."/>
            <person name="Barkema H.W."/>
            <person name="Luby C."/>
            <person name="Condas L.A."/>
            <person name="Nobrega D.B."/>
            <person name="Carson D.A."/>
            <person name="De Buck J."/>
        </authorList>
    </citation>
    <scope>NUCLEOTIDE SEQUENCE [LARGE SCALE GENOMIC DNA]</scope>
    <source>
        <strain evidence="4 5">SNUC 1084</strain>
    </source>
</reference>
<feature type="domain" description="Isochorismatase-like" evidence="3">
    <location>
        <begin position="3"/>
        <end position="152"/>
    </location>
</feature>
<dbReference type="InterPro" id="IPR036380">
    <property type="entry name" value="Isochorismatase-like_sf"/>
</dbReference>
<dbReference type="Gene3D" id="3.40.50.850">
    <property type="entry name" value="Isochorismatase-like"/>
    <property type="match status" value="1"/>
</dbReference>
<comment type="caution">
    <text evidence="4">The sequence shown here is derived from an EMBL/GenBank/DDBJ whole genome shotgun (WGS) entry which is preliminary data.</text>
</comment>
<organism evidence="4 5">
    <name type="scientific">Staphylococcus succinus</name>
    <dbReference type="NCBI Taxonomy" id="61015"/>
    <lineage>
        <taxon>Bacteria</taxon>
        <taxon>Bacillati</taxon>
        <taxon>Bacillota</taxon>
        <taxon>Bacilli</taxon>
        <taxon>Bacillales</taxon>
        <taxon>Staphylococcaceae</taxon>
        <taxon>Staphylococcus</taxon>
    </lineage>
</organism>
<accession>A0ABX5IMB9</accession>
<evidence type="ECO:0000313" key="5">
    <source>
        <dbReference type="Proteomes" id="UP000240859"/>
    </source>
</evidence>
<keyword evidence="2 4" id="KW-0378">Hydrolase</keyword>
<dbReference type="InterPro" id="IPR000868">
    <property type="entry name" value="Isochorismatase-like_dom"/>
</dbReference>
<dbReference type="PANTHER" id="PTHR43540">
    <property type="entry name" value="PEROXYUREIDOACRYLATE/UREIDOACRYLATE AMIDOHYDROLASE-RELATED"/>
    <property type="match status" value="1"/>
</dbReference>
<dbReference type="InterPro" id="IPR050272">
    <property type="entry name" value="Isochorismatase-like_hydrls"/>
</dbReference>
<dbReference type="SUPFAM" id="SSF52499">
    <property type="entry name" value="Isochorismatase-like hydrolases"/>
    <property type="match status" value="1"/>
</dbReference>
<dbReference type="RefSeq" id="WP_107601081.1">
    <property type="nucleotide sequence ID" value="NZ_JBOILH010000001.1"/>
</dbReference>
<proteinExistence type="inferred from homology"/>
<evidence type="ECO:0000313" key="4">
    <source>
        <dbReference type="EMBL" id="PTI68303.1"/>
    </source>
</evidence>
<evidence type="ECO:0000259" key="3">
    <source>
        <dbReference type="Pfam" id="PF00857"/>
    </source>
</evidence>
<dbReference type="GO" id="GO:0016787">
    <property type="term" value="F:hydrolase activity"/>
    <property type="evidence" value="ECO:0007669"/>
    <property type="project" value="UniProtKB-KW"/>
</dbReference>
<protein>
    <submittedName>
        <fullName evidence="4">Cysteine hydrolase</fullName>
    </submittedName>
</protein>
<evidence type="ECO:0000256" key="2">
    <source>
        <dbReference type="ARBA" id="ARBA00022801"/>
    </source>
</evidence>
<dbReference type="Pfam" id="PF00857">
    <property type="entry name" value="Isochorismatase"/>
    <property type="match status" value="1"/>
</dbReference>
<dbReference type="PANTHER" id="PTHR43540:SF1">
    <property type="entry name" value="ISOCHORISMATASE HYDROLASE"/>
    <property type="match status" value="1"/>
</dbReference>
<sequence>MNTALIIVDIQEDYFPNGKNPLNNPENAANNAKKVLTWFRSNHSENIFHIQHIAPDDSFGFFAPNTKGIEIHEAVKPIAGETIINKQLPNSFVNTDLQEKLQEKNIDHVVVVGMMTHMCIDATVRAAADLGYGVTLIEDACASSELTHNDHIISAQDVHYSFISALGFGYAEVTTAEDFVK</sequence>
<keyword evidence="5" id="KW-1185">Reference proteome</keyword>
<gene>
    <name evidence="4" type="ORF">BU057_09420</name>
</gene>